<dbReference type="Pfam" id="PF07690">
    <property type="entry name" value="MFS_1"/>
    <property type="match status" value="1"/>
</dbReference>
<keyword evidence="5 6" id="KW-0472">Membrane</keyword>
<evidence type="ECO:0000259" key="7">
    <source>
        <dbReference type="PROSITE" id="PS50850"/>
    </source>
</evidence>
<dbReference type="Gene3D" id="1.20.1250.20">
    <property type="entry name" value="MFS general substrate transporter like domains"/>
    <property type="match status" value="1"/>
</dbReference>
<proteinExistence type="predicted"/>
<dbReference type="PROSITE" id="PS50850">
    <property type="entry name" value="MFS"/>
    <property type="match status" value="1"/>
</dbReference>
<dbReference type="Proteomes" id="UP000297385">
    <property type="component" value="Unassembled WGS sequence"/>
</dbReference>
<feature type="transmembrane region" description="Helical" evidence="6">
    <location>
        <begin position="240"/>
        <end position="261"/>
    </location>
</feature>
<accession>A0A4Y8MGZ9</accession>
<dbReference type="PANTHER" id="PTHR23505">
    <property type="entry name" value="SPINSTER"/>
    <property type="match status" value="1"/>
</dbReference>
<evidence type="ECO:0000256" key="6">
    <source>
        <dbReference type="SAM" id="Phobius"/>
    </source>
</evidence>
<protein>
    <submittedName>
        <fullName evidence="8">MFS transporter</fullName>
    </submittedName>
</protein>
<gene>
    <name evidence="8" type="ORF">E2553_44510</name>
</gene>
<dbReference type="SUPFAM" id="SSF103473">
    <property type="entry name" value="MFS general substrate transporter"/>
    <property type="match status" value="1"/>
</dbReference>
<name>A0A4Y8MGZ9_9BURK</name>
<keyword evidence="4 6" id="KW-1133">Transmembrane helix</keyword>
<feature type="domain" description="Major facilitator superfamily (MFS) profile" evidence="7">
    <location>
        <begin position="28"/>
        <end position="439"/>
    </location>
</feature>
<evidence type="ECO:0000256" key="5">
    <source>
        <dbReference type="ARBA" id="ARBA00023136"/>
    </source>
</evidence>
<feature type="transmembrane region" description="Helical" evidence="6">
    <location>
        <begin position="178"/>
        <end position="202"/>
    </location>
</feature>
<feature type="transmembrane region" description="Helical" evidence="6">
    <location>
        <begin position="281"/>
        <end position="300"/>
    </location>
</feature>
<dbReference type="RefSeq" id="WP_121311204.1">
    <property type="nucleotide sequence ID" value="NZ_SNVI01000008.1"/>
</dbReference>
<feature type="transmembrane region" description="Helical" evidence="6">
    <location>
        <begin position="414"/>
        <end position="437"/>
    </location>
</feature>
<comment type="subcellular location">
    <subcellularLocation>
        <location evidence="1">Membrane</location>
        <topology evidence="1">Multi-pass membrane protein</topology>
    </subcellularLocation>
</comment>
<evidence type="ECO:0000313" key="9">
    <source>
        <dbReference type="Proteomes" id="UP000297385"/>
    </source>
</evidence>
<dbReference type="InterPro" id="IPR036259">
    <property type="entry name" value="MFS_trans_sf"/>
</dbReference>
<dbReference type="InterPro" id="IPR044770">
    <property type="entry name" value="MFS_spinster-like"/>
</dbReference>
<feature type="transmembrane region" description="Helical" evidence="6">
    <location>
        <begin position="312"/>
        <end position="331"/>
    </location>
</feature>
<feature type="transmembrane region" description="Helical" evidence="6">
    <location>
        <begin position="372"/>
        <end position="394"/>
    </location>
</feature>
<feature type="transmembrane region" description="Helical" evidence="6">
    <location>
        <begin position="94"/>
        <end position="120"/>
    </location>
</feature>
<evidence type="ECO:0000256" key="4">
    <source>
        <dbReference type="ARBA" id="ARBA00022989"/>
    </source>
</evidence>
<dbReference type="GO" id="GO:0016020">
    <property type="term" value="C:membrane"/>
    <property type="evidence" value="ECO:0007669"/>
    <property type="project" value="UniProtKB-SubCell"/>
</dbReference>
<dbReference type="PANTHER" id="PTHR23505:SF79">
    <property type="entry name" value="PROTEIN SPINSTER"/>
    <property type="match status" value="1"/>
</dbReference>
<evidence type="ECO:0000256" key="2">
    <source>
        <dbReference type="ARBA" id="ARBA00022448"/>
    </source>
</evidence>
<comment type="caution">
    <text evidence="8">The sequence shown here is derived from an EMBL/GenBank/DDBJ whole genome shotgun (WGS) entry which is preliminary data.</text>
</comment>
<keyword evidence="3 6" id="KW-0812">Transmembrane</keyword>
<feature type="transmembrane region" description="Helical" evidence="6">
    <location>
        <begin position="151"/>
        <end position="172"/>
    </location>
</feature>
<organism evidence="8 9">
    <name type="scientific">Paraburkholderia dipogonis</name>
    <dbReference type="NCBI Taxonomy" id="1211383"/>
    <lineage>
        <taxon>Bacteria</taxon>
        <taxon>Pseudomonadati</taxon>
        <taxon>Pseudomonadota</taxon>
        <taxon>Betaproteobacteria</taxon>
        <taxon>Burkholderiales</taxon>
        <taxon>Burkholderiaceae</taxon>
        <taxon>Paraburkholderia</taxon>
    </lineage>
</organism>
<evidence type="ECO:0000313" key="8">
    <source>
        <dbReference type="EMBL" id="TFE36727.1"/>
    </source>
</evidence>
<keyword evidence="2" id="KW-0813">Transport</keyword>
<dbReference type="InterPro" id="IPR011701">
    <property type="entry name" value="MFS"/>
</dbReference>
<dbReference type="EMBL" id="SNVI01000008">
    <property type="protein sequence ID" value="TFE36727.1"/>
    <property type="molecule type" value="Genomic_DNA"/>
</dbReference>
<evidence type="ECO:0000256" key="3">
    <source>
        <dbReference type="ARBA" id="ARBA00022692"/>
    </source>
</evidence>
<feature type="transmembrane region" description="Helical" evidence="6">
    <location>
        <begin position="62"/>
        <end position="82"/>
    </location>
</feature>
<reference evidence="8 9" key="1">
    <citation type="submission" date="2019-03" db="EMBL/GenBank/DDBJ databases">
        <title>Complete Genome Sequence of Paraburkholderia dipogonis ICMP 19430T, a Nitrogen-fixing Symbiont of the South African Invasive Legume Dipogon lignosus in New Zealand.</title>
        <authorList>
            <person name="De Meyer S.E."/>
        </authorList>
    </citation>
    <scope>NUCLEOTIDE SEQUENCE [LARGE SCALE GENOMIC DNA]</scope>
    <source>
        <strain evidence="8 9">ICMP 19430</strain>
    </source>
</reference>
<feature type="transmembrane region" description="Helical" evidence="6">
    <location>
        <begin position="337"/>
        <end position="360"/>
    </location>
</feature>
<dbReference type="GO" id="GO:0022857">
    <property type="term" value="F:transmembrane transporter activity"/>
    <property type="evidence" value="ECO:0007669"/>
    <property type="project" value="InterPro"/>
</dbReference>
<dbReference type="AlphaFoldDB" id="A0A4Y8MGZ9"/>
<dbReference type="InterPro" id="IPR020846">
    <property type="entry name" value="MFS_dom"/>
</dbReference>
<sequence>MTSSNPPSEGVEAEQSTPPGIGAQAWITLAMATAIYTLNVADRFIFSTLLQPIKHEFGLSDGGVASLNLALGLVLMVLGVPAGVVADRYSRRMLLGICAITFSSMTALSGMVTGMSAFVATRLGLGLGEAGCTPPSLTLIADRFPVARRGVAMTIFTLGVCGGSCLGTALAGSLSDQYGWRATMIIFGAFGLPLGAIAMLLVREPTRGAADDIVIAHNDPLGTRNNGLLAALTHVWKEKALLFVILGGATICTWGWGLLWWTPAFLVRTYGLTGAQTGAVLGKLHLIGGASATIFVAFVMHWLSQRPARTQIWAIAAVIACAAVASIFAYTASNRELFVLCLWLYVPTLYMYTGPTFSLINNMSPPPLRAKIVSMFLLATSFGNLILAPMIIGYCSDFFVSAGASTGEGLRQAMAVFAPLGLVAAVAYAAAGFCSAARPDSARRGNRSTTISAGIE</sequence>
<evidence type="ECO:0000256" key="1">
    <source>
        <dbReference type="ARBA" id="ARBA00004141"/>
    </source>
</evidence>